<dbReference type="Pfam" id="PF13350">
    <property type="entry name" value="Y_phosphatase3"/>
    <property type="match status" value="1"/>
</dbReference>
<protein>
    <submittedName>
        <fullName evidence="2">Tyrosine-protein phosphatase</fullName>
    </submittedName>
</protein>
<dbReference type="AlphaFoldDB" id="A0A3S9UZD2"/>
<dbReference type="InterPro" id="IPR016130">
    <property type="entry name" value="Tyr_Pase_AS"/>
</dbReference>
<dbReference type="OrthoDB" id="1188001at2"/>
<dbReference type="InterPro" id="IPR026893">
    <property type="entry name" value="Tyr/Ser_Pase_IphP-type"/>
</dbReference>
<proteinExistence type="inferred from homology"/>
<keyword evidence="3" id="KW-1185">Reference proteome</keyword>
<dbReference type="PANTHER" id="PTHR31126">
    <property type="entry name" value="TYROSINE-PROTEIN PHOSPHATASE"/>
    <property type="match status" value="1"/>
</dbReference>
<name>A0A3S9UZD2_9BACL</name>
<dbReference type="GO" id="GO:0004721">
    <property type="term" value="F:phosphoprotein phosphatase activity"/>
    <property type="evidence" value="ECO:0007669"/>
    <property type="project" value="InterPro"/>
</dbReference>
<comment type="similarity">
    <text evidence="1">Belongs to the protein-tyrosine phosphatase family.</text>
</comment>
<evidence type="ECO:0000313" key="3">
    <source>
        <dbReference type="Proteomes" id="UP000270678"/>
    </source>
</evidence>
<dbReference type="KEGG" id="plut:EI981_15410"/>
<dbReference type="Proteomes" id="UP000270678">
    <property type="component" value="Chromosome"/>
</dbReference>
<dbReference type="Gene3D" id="3.90.190.10">
    <property type="entry name" value="Protein tyrosine phosphatase superfamily"/>
    <property type="match status" value="1"/>
</dbReference>
<sequence>MLLRTSTNGLERLLKLDGAYNVRDIGGYETITGGIVQRGRLFRADGLHQLSLRDQELILELGVRAVIDLRFSDETAAKKDVFAEHQEVNYYNISLVNPATTKLRDIRNLGDMYKILLDTSGPLIAEVFSRIAETKDGLLFHCSAGKDRTGVVAALLLDLVGVPRETIVSDYAETETNLAPIMDELLKDHPAEMSLEEYRAFMGSAPENMEIMLDHLYSVYGGAEQYLTTNGLRTDEIETLRHKLLQD</sequence>
<dbReference type="PROSITE" id="PS00383">
    <property type="entry name" value="TYR_PHOSPHATASE_1"/>
    <property type="match status" value="1"/>
</dbReference>
<dbReference type="PANTHER" id="PTHR31126:SF1">
    <property type="entry name" value="TYROSINE SPECIFIC PROTEIN PHOSPHATASES DOMAIN-CONTAINING PROTEIN"/>
    <property type="match status" value="1"/>
</dbReference>
<accession>A0A3S9UZD2</accession>
<evidence type="ECO:0000256" key="1">
    <source>
        <dbReference type="ARBA" id="ARBA00009580"/>
    </source>
</evidence>
<reference evidence="3" key="1">
    <citation type="submission" date="2018-12" db="EMBL/GenBank/DDBJ databases">
        <title>Complete genome sequence of Paenibacillus sp. MBLB1234.</title>
        <authorList>
            <person name="Nam Y.-D."/>
            <person name="Kang J."/>
            <person name="Chung W.-H."/>
            <person name="Park Y.S."/>
        </authorList>
    </citation>
    <scope>NUCLEOTIDE SEQUENCE [LARGE SCALE GENOMIC DNA]</scope>
    <source>
        <strain evidence="3">MBLB1234</strain>
    </source>
</reference>
<dbReference type="EMBL" id="CP034346">
    <property type="protein sequence ID" value="AZS15692.1"/>
    <property type="molecule type" value="Genomic_DNA"/>
</dbReference>
<dbReference type="InterPro" id="IPR029021">
    <property type="entry name" value="Prot-tyrosine_phosphatase-like"/>
</dbReference>
<evidence type="ECO:0000313" key="2">
    <source>
        <dbReference type="EMBL" id="AZS15692.1"/>
    </source>
</evidence>
<dbReference type="SUPFAM" id="SSF52799">
    <property type="entry name" value="(Phosphotyrosine protein) phosphatases II"/>
    <property type="match status" value="1"/>
</dbReference>
<organism evidence="2 3">
    <name type="scientific">Paenibacillus lutimineralis</name>
    <dbReference type="NCBI Taxonomy" id="2707005"/>
    <lineage>
        <taxon>Bacteria</taxon>
        <taxon>Bacillati</taxon>
        <taxon>Bacillota</taxon>
        <taxon>Bacilli</taxon>
        <taxon>Bacillales</taxon>
        <taxon>Paenibacillaceae</taxon>
        <taxon>Paenibacillus</taxon>
    </lineage>
</organism>
<gene>
    <name evidence="2" type="ORF">EI981_15410</name>
</gene>